<organism evidence="1 2">
    <name type="scientific">Cronartium quercuum f. sp. fusiforme G11</name>
    <dbReference type="NCBI Taxonomy" id="708437"/>
    <lineage>
        <taxon>Eukaryota</taxon>
        <taxon>Fungi</taxon>
        <taxon>Dikarya</taxon>
        <taxon>Basidiomycota</taxon>
        <taxon>Pucciniomycotina</taxon>
        <taxon>Pucciniomycetes</taxon>
        <taxon>Pucciniales</taxon>
        <taxon>Coleosporiaceae</taxon>
        <taxon>Cronartium</taxon>
    </lineage>
</organism>
<comment type="caution">
    <text evidence="1">The sequence shown here is derived from an EMBL/GenBank/DDBJ whole genome shotgun (WGS) entry which is preliminary data.</text>
</comment>
<accession>A0A9P6NCG0</accession>
<dbReference type="Proteomes" id="UP000886653">
    <property type="component" value="Unassembled WGS sequence"/>
</dbReference>
<dbReference type="AlphaFoldDB" id="A0A9P6NCG0"/>
<evidence type="ECO:0000313" key="1">
    <source>
        <dbReference type="EMBL" id="KAG0143564.1"/>
    </source>
</evidence>
<gene>
    <name evidence="1" type="ORF">CROQUDRAFT_96161</name>
</gene>
<dbReference type="EMBL" id="MU167316">
    <property type="protein sequence ID" value="KAG0143564.1"/>
    <property type="molecule type" value="Genomic_DNA"/>
</dbReference>
<sequence length="124" mass="14193">MSSARNVSAKMTAVTKDLPIKMSSITKLERDGSNFQHWELDIMSYISFIANVVMYLNGERMPDDDKYSQEWADVGNAIIYWSFDRDLKPFFSAARQVILDQIVATRYDPTLSSKTTELVAALHY</sequence>
<evidence type="ECO:0000313" key="2">
    <source>
        <dbReference type="Proteomes" id="UP000886653"/>
    </source>
</evidence>
<protein>
    <submittedName>
        <fullName evidence="1">Uncharacterized protein</fullName>
    </submittedName>
</protein>
<proteinExistence type="predicted"/>
<name>A0A9P6NCG0_9BASI</name>
<keyword evidence="2" id="KW-1185">Reference proteome</keyword>
<reference evidence="1" key="1">
    <citation type="submission" date="2013-11" db="EMBL/GenBank/DDBJ databases">
        <title>Genome sequence of the fusiform rust pathogen reveals effectors for host alternation and coevolution with pine.</title>
        <authorList>
            <consortium name="DOE Joint Genome Institute"/>
            <person name="Smith K."/>
            <person name="Pendleton A."/>
            <person name="Kubisiak T."/>
            <person name="Anderson C."/>
            <person name="Salamov A."/>
            <person name="Aerts A."/>
            <person name="Riley R."/>
            <person name="Clum A."/>
            <person name="Lindquist E."/>
            <person name="Ence D."/>
            <person name="Campbell M."/>
            <person name="Kronenberg Z."/>
            <person name="Feau N."/>
            <person name="Dhillon B."/>
            <person name="Hamelin R."/>
            <person name="Burleigh J."/>
            <person name="Smith J."/>
            <person name="Yandell M."/>
            <person name="Nelson C."/>
            <person name="Grigoriev I."/>
            <person name="Davis J."/>
        </authorList>
    </citation>
    <scope>NUCLEOTIDE SEQUENCE</scope>
    <source>
        <strain evidence="1">G11</strain>
    </source>
</reference>